<dbReference type="AlphaFoldDB" id="A0A7C9PH08"/>
<dbReference type="EC" id="3.6.1.41" evidence="3"/>
<evidence type="ECO:0000256" key="2">
    <source>
        <dbReference type="ARBA" id="ARBA00005419"/>
    </source>
</evidence>
<keyword evidence="4 10" id="KW-0378">Hydrolase</keyword>
<dbReference type="PANTHER" id="PTHR40942">
    <property type="match status" value="1"/>
</dbReference>
<dbReference type="Gene3D" id="3.60.21.10">
    <property type="match status" value="1"/>
</dbReference>
<evidence type="ECO:0000313" key="11">
    <source>
        <dbReference type="Proteomes" id="UP000484255"/>
    </source>
</evidence>
<sequence>MMHYLMGDVQGCCDALERLLADIGFSPSRDHLHVLGDLVNRGPDSLGTLRRLRDLGASATCLLGNHDLHLLAVAHGVRPAHRQDTCAAILEAPDREAWLEWLRQRPLADVACGWLTVHAGVVPQWDRDITLSLAAEVQTVLRGPGLPHFLHAMYGNEPARWDPRLSGVSRWRFIVNALTRLRFCAADGTLEFATKDGAAQAPDGFAPWFDHPQRATRDQPVAFGHWSTLGLRCSPLLLALDTGCVWGGQLTAVRVDGGRQDLHQVRCNQAQAPGPGR</sequence>
<gene>
    <name evidence="10" type="ORF">G3A44_10910</name>
</gene>
<dbReference type="PANTHER" id="PTHR40942:SF4">
    <property type="entry name" value="CYTOCHROME C5"/>
    <property type="match status" value="1"/>
</dbReference>
<evidence type="ECO:0000256" key="7">
    <source>
        <dbReference type="ARBA" id="ARBA00033210"/>
    </source>
</evidence>
<keyword evidence="11" id="KW-1185">Reference proteome</keyword>
<proteinExistence type="inferred from homology"/>
<comment type="catalytic activity">
    <reaction evidence="8">
        <text>P(1),P(4)-bis(5'-adenosyl) tetraphosphate + H2O = 2 ADP + 2 H(+)</text>
        <dbReference type="Rhea" id="RHEA:24252"/>
        <dbReference type="ChEBI" id="CHEBI:15377"/>
        <dbReference type="ChEBI" id="CHEBI:15378"/>
        <dbReference type="ChEBI" id="CHEBI:58141"/>
        <dbReference type="ChEBI" id="CHEBI:456216"/>
        <dbReference type="EC" id="3.6.1.41"/>
    </reaction>
</comment>
<dbReference type="Pfam" id="PF00149">
    <property type="entry name" value="Metallophos"/>
    <property type="match status" value="1"/>
</dbReference>
<dbReference type="NCBIfam" id="TIGR00668">
    <property type="entry name" value="apaH"/>
    <property type="match status" value="1"/>
</dbReference>
<evidence type="ECO:0000256" key="3">
    <source>
        <dbReference type="ARBA" id="ARBA00012506"/>
    </source>
</evidence>
<dbReference type="EMBL" id="JAAGOH010000011">
    <property type="protein sequence ID" value="NDY91696.1"/>
    <property type="molecule type" value="Genomic_DNA"/>
</dbReference>
<name>A0A7C9PH08_9BURK</name>
<feature type="domain" description="Calcineurin-like phosphoesterase" evidence="9">
    <location>
        <begin position="5"/>
        <end position="121"/>
    </location>
</feature>
<dbReference type="InterPro" id="IPR004617">
    <property type="entry name" value="ApaH"/>
</dbReference>
<dbReference type="NCBIfam" id="NF001204">
    <property type="entry name" value="PRK00166.1"/>
    <property type="match status" value="1"/>
</dbReference>
<comment type="caution">
    <text evidence="10">The sequence shown here is derived from an EMBL/GenBank/DDBJ whole genome shotgun (WGS) entry which is preliminary data.</text>
</comment>
<evidence type="ECO:0000259" key="9">
    <source>
        <dbReference type="Pfam" id="PF00149"/>
    </source>
</evidence>
<dbReference type="InterPro" id="IPR004843">
    <property type="entry name" value="Calcineurin-like_PHP"/>
</dbReference>
<organism evidence="10 11">
    <name type="scientific">Ideonella livida</name>
    <dbReference type="NCBI Taxonomy" id="2707176"/>
    <lineage>
        <taxon>Bacteria</taxon>
        <taxon>Pseudomonadati</taxon>
        <taxon>Pseudomonadota</taxon>
        <taxon>Betaproteobacteria</taxon>
        <taxon>Burkholderiales</taxon>
        <taxon>Sphaerotilaceae</taxon>
        <taxon>Ideonella</taxon>
    </lineage>
</organism>
<evidence type="ECO:0000256" key="6">
    <source>
        <dbReference type="ARBA" id="ARBA00032248"/>
    </source>
</evidence>
<accession>A0A7C9PH08</accession>
<dbReference type="InterPro" id="IPR029052">
    <property type="entry name" value="Metallo-depent_PP-like"/>
</dbReference>
<dbReference type="SUPFAM" id="SSF56300">
    <property type="entry name" value="Metallo-dependent phosphatases"/>
    <property type="match status" value="1"/>
</dbReference>
<evidence type="ECO:0000256" key="1">
    <source>
        <dbReference type="ARBA" id="ARBA00003413"/>
    </source>
</evidence>
<protein>
    <recommendedName>
        <fullName evidence="3">bis(5'-nucleosyl)-tetraphosphatase (symmetrical)</fullName>
        <ecNumber evidence="3">3.6.1.41</ecNumber>
    </recommendedName>
    <alternativeName>
        <fullName evidence="6">Ap4A hydrolase</fullName>
    </alternativeName>
    <alternativeName>
        <fullName evidence="5">Diadenosine 5',5'''-P1,P4-tetraphosphate pyrophosphohydrolase</fullName>
    </alternativeName>
    <alternativeName>
        <fullName evidence="7">Diadenosine tetraphosphatase</fullName>
    </alternativeName>
</protein>
<reference evidence="10 11" key="1">
    <citation type="submission" date="2020-02" db="EMBL/GenBank/DDBJ databases">
        <title>Ideonella bacterium strain TBM-1.</title>
        <authorList>
            <person name="Chen W.-M."/>
        </authorList>
    </citation>
    <scope>NUCLEOTIDE SEQUENCE [LARGE SCALE GENOMIC DNA]</scope>
    <source>
        <strain evidence="10 11">TBM-1</strain>
    </source>
</reference>
<dbReference type="CDD" id="cd07422">
    <property type="entry name" value="MPP_ApaH"/>
    <property type="match status" value="1"/>
</dbReference>
<evidence type="ECO:0000256" key="4">
    <source>
        <dbReference type="ARBA" id="ARBA00022801"/>
    </source>
</evidence>
<dbReference type="PIRSF" id="PIRSF000903">
    <property type="entry name" value="B5n-ttraPtase_sm"/>
    <property type="match status" value="1"/>
</dbReference>
<evidence type="ECO:0000256" key="5">
    <source>
        <dbReference type="ARBA" id="ARBA00031248"/>
    </source>
</evidence>
<dbReference type="Proteomes" id="UP000484255">
    <property type="component" value="Unassembled WGS sequence"/>
</dbReference>
<dbReference type="GO" id="GO:0008803">
    <property type="term" value="F:bis(5'-nucleosyl)-tetraphosphatase (symmetrical) activity"/>
    <property type="evidence" value="ECO:0007669"/>
    <property type="project" value="UniProtKB-EC"/>
</dbReference>
<evidence type="ECO:0000256" key="8">
    <source>
        <dbReference type="ARBA" id="ARBA00049417"/>
    </source>
</evidence>
<comment type="similarity">
    <text evidence="2">Belongs to the Ap4A hydrolase family.</text>
</comment>
<comment type="function">
    <text evidence="1">Hydrolyzes diadenosine 5',5'''-P1,P4-tetraphosphate to yield ADP.</text>
</comment>
<evidence type="ECO:0000313" key="10">
    <source>
        <dbReference type="EMBL" id="NDY91696.1"/>
    </source>
</evidence>